<dbReference type="InterPro" id="IPR019823">
    <property type="entry name" value="Mechanosensitive_channel_CS"/>
</dbReference>
<dbReference type="NCBIfam" id="NF001843">
    <property type="entry name" value="PRK00567.1-4"/>
    <property type="match status" value="1"/>
</dbReference>
<comment type="caution">
    <text evidence="11">The sequence shown here is derived from an EMBL/GenBank/DDBJ whole genome shotgun (WGS) entry which is preliminary data.</text>
</comment>
<gene>
    <name evidence="10 11" type="primary">mscL</name>
    <name evidence="11" type="ORF">MOE73_10935</name>
</gene>
<dbReference type="AlphaFoldDB" id="A0AA90IWC0"/>
<dbReference type="GO" id="GO:0008381">
    <property type="term" value="F:mechanosensitive monoatomic ion channel activity"/>
    <property type="evidence" value="ECO:0007669"/>
    <property type="project" value="UniProtKB-UniRule"/>
</dbReference>
<evidence type="ECO:0000256" key="4">
    <source>
        <dbReference type="ARBA" id="ARBA00022475"/>
    </source>
</evidence>
<dbReference type="NCBIfam" id="NF010560">
    <property type="entry name" value="PRK13955.1"/>
    <property type="match status" value="1"/>
</dbReference>
<evidence type="ECO:0000313" key="12">
    <source>
        <dbReference type="Proteomes" id="UP001066455"/>
    </source>
</evidence>
<organism evidence="11 12">
    <name type="scientific">Bacillus haynesii</name>
    <dbReference type="NCBI Taxonomy" id="1925021"/>
    <lineage>
        <taxon>Bacteria</taxon>
        <taxon>Bacillati</taxon>
        <taxon>Bacillota</taxon>
        <taxon>Bacilli</taxon>
        <taxon>Bacillales</taxon>
        <taxon>Bacillaceae</taxon>
        <taxon>Bacillus</taxon>
    </lineage>
</organism>
<comment type="subcellular location">
    <subcellularLocation>
        <location evidence="1 10">Cell membrane</location>
        <topology evidence="1 10">Multi-pass membrane protein</topology>
    </subcellularLocation>
</comment>
<keyword evidence="5 10" id="KW-0812">Transmembrane</keyword>
<dbReference type="PANTHER" id="PTHR30266">
    <property type="entry name" value="MECHANOSENSITIVE CHANNEL MSCL"/>
    <property type="match status" value="1"/>
</dbReference>
<comment type="function">
    <text evidence="10">Channel that opens in response to stretch forces in the membrane lipid bilayer. May participate in the regulation of osmotic pressure changes within the cell.</text>
</comment>
<dbReference type="RefSeq" id="WP_268294896.1">
    <property type="nucleotide sequence ID" value="NZ_JALAJD010000002.1"/>
</dbReference>
<proteinExistence type="inferred from homology"/>
<evidence type="ECO:0000256" key="9">
    <source>
        <dbReference type="ARBA" id="ARBA00023303"/>
    </source>
</evidence>
<dbReference type="PRINTS" id="PR01264">
    <property type="entry name" value="MECHCHANNEL"/>
</dbReference>
<name>A0AA90IWC0_9BACI</name>
<evidence type="ECO:0000313" key="11">
    <source>
        <dbReference type="EMBL" id="MCY9280578.1"/>
    </source>
</evidence>
<reference evidence="11" key="1">
    <citation type="submission" date="2022-02" db="EMBL/GenBank/DDBJ databases">
        <title>Crop Bioprotection Bacillus Genome Sequencing.</title>
        <authorList>
            <person name="Dunlap C."/>
        </authorList>
    </citation>
    <scope>NUCLEOTIDE SEQUENCE</scope>
    <source>
        <strain evidence="11">T20C14</strain>
    </source>
</reference>
<dbReference type="InterPro" id="IPR001185">
    <property type="entry name" value="MS_channel"/>
</dbReference>
<evidence type="ECO:0000256" key="8">
    <source>
        <dbReference type="ARBA" id="ARBA00023136"/>
    </source>
</evidence>
<dbReference type="EMBL" id="JALAXI010000010">
    <property type="protein sequence ID" value="MCY9280578.1"/>
    <property type="molecule type" value="Genomic_DNA"/>
</dbReference>
<dbReference type="HAMAP" id="MF_00115">
    <property type="entry name" value="MscL"/>
    <property type="match status" value="1"/>
</dbReference>
<evidence type="ECO:0000256" key="6">
    <source>
        <dbReference type="ARBA" id="ARBA00022989"/>
    </source>
</evidence>
<comment type="similarity">
    <text evidence="2 10">Belongs to the MscL family.</text>
</comment>
<evidence type="ECO:0000256" key="7">
    <source>
        <dbReference type="ARBA" id="ARBA00023065"/>
    </source>
</evidence>
<evidence type="ECO:0000256" key="5">
    <source>
        <dbReference type="ARBA" id="ARBA00022692"/>
    </source>
</evidence>
<protein>
    <recommendedName>
        <fullName evidence="10">Large-conductance mechanosensitive channel</fullName>
    </recommendedName>
</protein>
<comment type="subunit">
    <text evidence="10">Homopentamer.</text>
</comment>
<keyword evidence="9 10" id="KW-0407">Ion channel</keyword>
<keyword evidence="6 10" id="KW-1133">Transmembrane helix</keyword>
<feature type="transmembrane region" description="Helical" evidence="10">
    <location>
        <begin position="66"/>
        <end position="87"/>
    </location>
</feature>
<sequence length="126" mass="14270">MWKEFKSFAIRGNVIDLAIGVIIGGAFGKIVTSLVNDLMMPLLGLLLGGMDFSALSFTFVDAEIKYGLFIQSIVNFFIISFSIFLFIRYISKLKKKDAEEEKAAPDPQEELLKEIRDLLKEQTRRS</sequence>
<keyword evidence="8 10" id="KW-0472">Membrane</keyword>
<evidence type="ECO:0000256" key="2">
    <source>
        <dbReference type="ARBA" id="ARBA00007254"/>
    </source>
</evidence>
<dbReference type="SUPFAM" id="SSF81330">
    <property type="entry name" value="Gated mechanosensitive channel"/>
    <property type="match status" value="1"/>
</dbReference>
<feature type="transmembrane region" description="Helical" evidence="10">
    <location>
        <begin position="12"/>
        <end position="31"/>
    </location>
</feature>
<accession>A0AA90IWC0</accession>
<dbReference type="GO" id="GO:0005886">
    <property type="term" value="C:plasma membrane"/>
    <property type="evidence" value="ECO:0007669"/>
    <property type="project" value="UniProtKB-SubCell"/>
</dbReference>
<dbReference type="InterPro" id="IPR036019">
    <property type="entry name" value="MscL_channel"/>
</dbReference>
<dbReference type="InterPro" id="IPR037673">
    <property type="entry name" value="MSC/AndL"/>
</dbReference>
<evidence type="ECO:0000256" key="3">
    <source>
        <dbReference type="ARBA" id="ARBA00022448"/>
    </source>
</evidence>
<keyword evidence="3 10" id="KW-0813">Transport</keyword>
<dbReference type="Proteomes" id="UP001066455">
    <property type="component" value="Unassembled WGS sequence"/>
</dbReference>
<dbReference type="Gene3D" id="1.10.1200.120">
    <property type="entry name" value="Large-conductance mechanosensitive channel, MscL, domain 1"/>
    <property type="match status" value="1"/>
</dbReference>
<dbReference type="PANTHER" id="PTHR30266:SF2">
    <property type="entry name" value="LARGE-CONDUCTANCE MECHANOSENSITIVE CHANNEL"/>
    <property type="match status" value="1"/>
</dbReference>
<dbReference type="Pfam" id="PF01741">
    <property type="entry name" value="MscL"/>
    <property type="match status" value="1"/>
</dbReference>
<keyword evidence="4 10" id="KW-1003">Cell membrane</keyword>
<dbReference type="NCBIfam" id="TIGR00220">
    <property type="entry name" value="mscL"/>
    <property type="match status" value="1"/>
</dbReference>
<dbReference type="PROSITE" id="PS01327">
    <property type="entry name" value="MSCL"/>
    <property type="match status" value="1"/>
</dbReference>
<evidence type="ECO:0000256" key="10">
    <source>
        <dbReference type="HAMAP-Rule" id="MF_00115"/>
    </source>
</evidence>
<keyword evidence="7 10" id="KW-0406">Ion transport</keyword>
<evidence type="ECO:0000256" key="1">
    <source>
        <dbReference type="ARBA" id="ARBA00004651"/>
    </source>
</evidence>